<reference evidence="1 2" key="1">
    <citation type="submission" date="2014-06" db="EMBL/GenBank/DDBJ databases">
        <authorList>
            <person name="Le Roux F."/>
        </authorList>
    </citation>
    <scope>NUCLEOTIDE SEQUENCE [LARGE SCALE GENOMIC DNA]</scope>
    <source>
        <strain evidence="1 2">J2-31</strain>
    </source>
</reference>
<name>A0AA87C2I9_9VIBR</name>
<dbReference type="Proteomes" id="UP000041625">
    <property type="component" value="Unassembled WGS sequence"/>
</dbReference>
<organism evidence="1 2">
    <name type="scientific">Vibrio coralliirubri</name>
    <dbReference type="NCBI Taxonomy" id="1516159"/>
    <lineage>
        <taxon>Bacteria</taxon>
        <taxon>Pseudomonadati</taxon>
        <taxon>Pseudomonadota</taxon>
        <taxon>Gammaproteobacteria</taxon>
        <taxon>Vibrionales</taxon>
        <taxon>Vibrionaceae</taxon>
        <taxon>Vibrio</taxon>
    </lineage>
</organism>
<evidence type="ECO:0000313" key="1">
    <source>
        <dbReference type="EMBL" id="CDT83911.1"/>
    </source>
</evidence>
<sequence>MRASLKVLYRFYTLVRPYAHNVQIAKINVHMNVIIHLHTLRKLNNTLYI</sequence>
<dbReference type="EMBL" id="CCKJ01000042">
    <property type="protein sequence ID" value="CDT83911.1"/>
    <property type="molecule type" value="Genomic_DNA"/>
</dbReference>
<protein>
    <submittedName>
        <fullName evidence="1">Uncharacterized protein</fullName>
    </submittedName>
</protein>
<proteinExistence type="predicted"/>
<evidence type="ECO:0000313" key="2">
    <source>
        <dbReference type="Proteomes" id="UP000041625"/>
    </source>
</evidence>
<dbReference type="AlphaFoldDB" id="A0AA87C2I9"/>
<accession>A0AA87C2I9</accession>
<gene>
    <name evidence="1" type="ORF">VCR31J2_1360064</name>
</gene>
<keyword evidence="2" id="KW-1185">Reference proteome</keyword>
<comment type="caution">
    <text evidence="1">The sequence shown here is derived from an EMBL/GenBank/DDBJ whole genome shotgun (WGS) entry which is preliminary data.</text>
</comment>